<dbReference type="GO" id="GO:0004553">
    <property type="term" value="F:hydrolase activity, hydrolyzing O-glycosyl compounds"/>
    <property type="evidence" value="ECO:0007669"/>
    <property type="project" value="TreeGrafter"/>
</dbReference>
<evidence type="ECO:0000313" key="2">
    <source>
        <dbReference type="EMBL" id="PIT90013.1"/>
    </source>
</evidence>
<dbReference type="EMBL" id="PFBP01000013">
    <property type="protein sequence ID" value="PIT90013.1"/>
    <property type="molecule type" value="Genomic_DNA"/>
</dbReference>
<dbReference type="AlphaFoldDB" id="A0A2M6WB36"/>
<feature type="domain" description="GH15-like" evidence="1">
    <location>
        <begin position="7"/>
        <end position="148"/>
    </location>
</feature>
<dbReference type="SUPFAM" id="SSF48208">
    <property type="entry name" value="Six-hairpin glycosidases"/>
    <property type="match status" value="1"/>
</dbReference>
<dbReference type="Proteomes" id="UP000231464">
    <property type="component" value="Unassembled WGS sequence"/>
</dbReference>
<dbReference type="InterPro" id="IPR008928">
    <property type="entry name" value="6-hairpin_glycosidase_sf"/>
</dbReference>
<protein>
    <recommendedName>
        <fullName evidence="1">GH15-like domain-containing protein</fullName>
    </recommendedName>
</protein>
<proteinExistence type="predicted"/>
<sequence length="219" mass="25533">HFFHHTVDLWEESNRHTSSVYENNHTYSLAACARGLELANLMIKNNLWLEKAKQMRTRIDFAYDSRADRFLRNKGKEVTDWTIDGSLLGLVWPFEIIRADDPRMIKTVDKIEKELVMANGAHRYENDMYDGEGSGQEGAGAWPILNFWLSIYWVMRGEQKKAEKYFSWVLQKLEEDNYGDLVPEQIFTDNGRRGVYPLAWSHAMFVLAAEKLNVIPIPM</sequence>
<evidence type="ECO:0000259" key="1">
    <source>
        <dbReference type="Pfam" id="PF00723"/>
    </source>
</evidence>
<feature type="non-terminal residue" evidence="2">
    <location>
        <position position="1"/>
    </location>
</feature>
<dbReference type="PANTHER" id="PTHR31616:SF0">
    <property type="entry name" value="GLUCAN 1,4-ALPHA-GLUCOSIDASE"/>
    <property type="match status" value="1"/>
</dbReference>
<name>A0A2M6WB36_9BACT</name>
<organism evidence="2 3">
    <name type="scientific">Candidatus Kuenenbacteria bacterium CG10_big_fil_rev_8_21_14_0_10_36_11</name>
    <dbReference type="NCBI Taxonomy" id="1974618"/>
    <lineage>
        <taxon>Bacteria</taxon>
        <taxon>Candidatus Kueneniibacteriota</taxon>
    </lineage>
</organism>
<dbReference type="Gene3D" id="1.50.10.10">
    <property type="match status" value="1"/>
</dbReference>
<dbReference type="GO" id="GO:0005975">
    <property type="term" value="P:carbohydrate metabolic process"/>
    <property type="evidence" value="ECO:0007669"/>
    <property type="project" value="InterPro"/>
</dbReference>
<reference evidence="3" key="1">
    <citation type="submission" date="2017-09" db="EMBL/GenBank/DDBJ databases">
        <title>Depth-based differentiation of microbial function through sediment-hosted aquifers and enrichment of novel symbionts in the deep terrestrial subsurface.</title>
        <authorList>
            <person name="Probst A.J."/>
            <person name="Ladd B."/>
            <person name="Jarett J.K."/>
            <person name="Geller-Mcgrath D.E."/>
            <person name="Sieber C.M.K."/>
            <person name="Emerson J.B."/>
            <person name="Anantharaman K."/>
            <person name="Thomas B.C."/>
            <person name="Malmstrom R."/>
            <person name="Stieglmeier M."/>
            <person name="Klingl A."/>
            <person name="Woyke T."/>
            <person name="Ryan C.M."/>
            <person name="Banfield J.F."/>
        </authorList>
    </citation>
    <scope>NUCLEOTIDE SEQUENCE [LARGE SCALE GENOMIC DNA]</scope>
</reference>
<evidence type="ECO:0000313" key="3">
    <source>
        <dbReference type="Proteomes" id="UP000231464"/>
    </source>
</evidence>
<dbReference type="PANTHER" id="PTHR31616">
    <property type="entry name" value="TREHALASE"/>
    <property type="match status" value="1"/>
</dbReference>
<dbReference type="InterPro" id="IPR012341">
    <property type="entry name" value="6hp_glycosidase-like_sf"/>
</dbReference>
<accession>A0A2M6WB36</accession>
<dbReference type="Pfam" id="PF00723">
    <property type="entry name" value="Glyco_hydro_15"/>
    <property type="match status" value="1"/>
</dbReference>
<gene>
    <name evidence="2" type="ORF">COU23_00880</name>
</gene>
<dbReference type="InterPro" id="IPR011613">
    <property type="entry name" value="GH15-like"/>
</dbReference>
<comment type="caution">
    <text evidence="2">The sequence shown here is derived from an EMBL/GenBank/DDBJ whole genome shotgun (WGS) entry which is preliminary data.</text>
</comment>